<dbReference type="OrthoDB" id="7876195at2"/>
<organism evidence="6 7">
    <name type="scientific">Jezberella montanilacus</name>
    <dbReference type="NCBI Taxonomy" id="323426"/>
    <lineage>
        <taxon>Bacteria</taxon>
        <taxon>Pseudomonadati</taxon>
        <taxon>Pseudomonadota</taxon>
        <taxon>Betaproteobacteria</taxon>
        <taxon>Burkholderiales</taxon>
        <taxon>Alcaligenaceae</taxon>
        <taxon>Jezberella</taxon>
    </lineage>
</organism>
<feature type="transmembrane region" description="Helical" evidence="4">
    <location>
        <begin position="319"/>
        <end position="341"/>
    </location>
</feature>
<sequence>MSKSATSAKTFWGWWMVVGCMAIAVIAWSFALYGPSVYLHTISQQRGWSIGLVSSALTLSFLVNASVLIFVGPAIARYGAKPMMMAGSASMAIGLTSMGQVTQIWQIYPAFALMGLGWSCLSTTALTTTLAPWFSKFQGRAVSTAMLGASVGGMVGVPFLLALIDGIGFESAMLCAGLLVLIVVWPISFFVLKRRPQDIGLHPDGLSEIGQTSATDAKQWTRKTALQTTELRTVMLAFGLALMVQIGFLTHQVSMLLPVVGSRVTGLCVTAAAFSAFLARMLLARFSDRMDVRLIAAGVLLQATIAVLLISILPTTPWALVLGVVLYGMTAGNVTTLPPIIVRREFGASSFGIVFGICAMIMQLMSAMGPGVFGLLFDWSGSYRLPLAIAALMNLIAAAIVLRGRKKSD</sequence>
<comment type="caution">
    <text evidence="6">The sequence shown here is derived from an EMBL/GenBank/DDBJ whole genome shotgun (WGS) entry which is preliminary data.</text>
</comment>
<dbReference type="PANTHER" id="PTHR11360:SF290">
    <property type="entry name" value="MONOCARBOXYLATE MFS PERMEASE"/>
    <property type="match status" value="1"/>
</dbReference>
<feature type="transmembrane region" description="Helical" evidence="4">
    <location>
        <begin position="353"/>
        <end position="377"/>
    </location>
</feature>
<dbReference type="Proteomes" id="UP000238308">
    <property type="component" value="Unassembled WGS sequence"/>
</dbReference>
<dbReference type="RefSeq" id="WP_106227841.1">
    <property type="nucleotide sequence ID" value="NZ_PVTV01000014.1"/>
</dbReference>
<name>A0A2T0XF66_9BURK</name>
<feature type="transmembrane region" description="Helical" evidence="4">
    <location>
        <begin position="260"/>
        <end position="282"/>
    </location>
</feature>
<proteinExistence type="predicted"/>
<dbReference type="SUPFAM" id="SSF103473">
    <property type="entry name" value="MFS general substrate transporter"/>
    <property type="match status" value="1"/>
</dbReference>
<feature type="transmembrane region" description="Helical" evidence="4">
    <location>
        <begin position="83"/>
        <end position="105"/>
    </location>
</feature>
<evidence type="ECO:0000313" key="6">
    <source>
        <dbReference type="EMBL" id="PRY97530.1"/>
    </source>
</evidence>
<evidence type="ECO:0000256" key="2">
    <source>
        <dbReference type="ARBA" id="ARBA00022989"/>
    </source>
</evidence>
<feature type="transmembrane region" description="Helical" evidence="4">
    <location>
        <begin position="231"/>
        <end position="248"/>
    </location>
</feature>
<feature type="transmembrane region" description="Helical" evidence="4">
    <location>
        <begin position="294"/>
        <end position="313"/>
    </location>
</feature>
<dbReference type="GO" id="GO:0022857">
    <property type="term" value="F:transmembrane transporter activity"/>
    <property type="evidence" value="ECO:0007669"/>
    <property type="project" value="InterPro"/>
</dbReference>
<dbReference type="PROSITE" id="PS50850">
    <property type="entry name" value="MFS"/>
    <property type="match status" value="1"/>
</dbReference>
<dbReference type="InterPro" id="IPR050327">
    <property type="entry name" value="Proton-linked_MCT"/>
</dbReference>
<feature type="transmembrane region" description="Helical" evidence="4">
    <location>
        <begin position="48"/>
        <end position="71"/>
    </location>
</feature>
<evidence type="ECO:0000313" key="7">
    <source>
        <dbReference type="Proteomes" id="UP000238308"/>
    </source>
</evidence>
<dbReference type="AlphaFoldDB" id="A0A2T0XF66"/>
<feature type="transmembrane region" description="Helical" evidence="4">
    <location>
        <begin position="171"/>
        <end position="192"/>
    </location>
</feature>
<reference evidence="6 7" key="1">
    <citation type="submission" date="2018-03" db="EMBL/GenBank/DDBJ databases">
        <title>Genomic Encyclopedia of Type Strains, Phase III (KMG-III): the genomes of soil and plant-associated and newly described type strains.</title>
        <authorList>
            <person name="Whitman W."/>
        </authorList>
    </citation>
    <scope>NUCLEOTIDE SEQUENCE [LARGE SCALE GENOMIC DNA]</scope>
    <source>
        <strain evidence="6 7">MWH-P2sevCIIIb</strain>
    </source>
</reference>
<feature type="transmembrane region" description="Helical" evidence="4">
    <location>
        <begin position="12"/>
        <end position="33"/>
    </location>
</feature>
<gene>
    <name evidence="6" type="ORF">BCM14_1990</name>
</gene>
<feature type="transmembrane region" description="Helical" evidence="4">
    <location>
        <begin position="111"/>
        <end position="134"/>
    </location>
</feature>
<accession>A0A2T0XF66</accession>
<feature type="domain" description="Major facilitator superfamily (MFS) profile" evidence="5">
    <location>
        <begin position="15"/>
        <end position="409"/>
    </location>
</feature>
<dbReference type="InterPro" id="IPR020846">
    <property type="entry name" value="MFS_dom"/>
</dbReference>
<keyword evidence="7" id="KW-1185">Reference proteome</keyword>
<evidence type="ECO:0000256" key="1">
    <source>
        <dbReference type="ARBA" id="ARBA00022692"/>
    </source>
</evidence>
<evidence type="ECO:0000256" key="3">
    <source>
        <dbReference type="ARBA" id="ARBA00023136"/>
    </source>
</evidence>
<keyword evidence="3 4" id="KW-0472">Membrane</keyword>
<evidence type="ECO:0000256" key="4">
    <source>
        <dbReference type="SAM" id="Phobius"/>
    </source>
</evidence>
<protein>
    <submittedName>
        <fullName evidence="6">Putative MFS family arabinose efflux permease</fullName>
    </submittedName>
</protein>
<feature type="transmembrane region" description="Helical" evidence="4">
    <location>
        <begin position="146"/>
        <end position="165"/>
    </location>
</feature>
<dbReference type="Pfam" id="PF07690">
    <property type="entry name" value="MFS_1"/>
    <property type="match status" value="1"/>
</dbReference>
<feature type="transmembrane region" description="Helical" evidence="4">
    <location>
        <begin position="383"/>
        <end position="402"/>
    </location>
</feature>
<dbReference type="Gene3D" id="1.20.1250.20">
    <property type="entry name" value="MFS general substrate transporter like domains"/>
    <property type="match status" value="2"/>
</dbReference>
<evidence type="ECO:0000259" key="5">
    <source>
        <dbReference type="PROSITE" id="PS50850"/>
    </source>
</evidence>
<dbReference type="PANTHER" id="PTHR11360">
    <property type="entry name" value="MONOCARBOXYLATE TRANSPORTER"/>
    <property type="match status" value="1"/>
</dbReference>
<keyword evidence="2 4" id="KW-1133">Transmembrane helix</keyword>
<dbReference type="PROSITE" id="PS51257">
    <property type="entry name" value="PROKAR_LIPOPROTEIN"/>
    <property type="match status" value="1"/>
</dbReference>
<dbReference type="InterPro" id="IPR011701">
    <property type="entry name" value="MFS"/>
</dbReference>
<keyword evidence="1 4" id="KW-0812">Transmembrane</keyword>
<dbReference type="CDD" id="cd17355">
    <property type="entry name" value="MFS_YcxA_like"/>
    <property type="match status" value="1"/>
</dbReference>
<dbReference type="InterPro" id="IPR036259">
    <property type="entry name" value="MFS_trans_sf"/>
</dbReference>
<dbReference type="EMBL" id="PVTV01000014">
    <property type="protein sequence ID" value="PRY97530.1"/>
    <property type="molecule type" value="Genomic_DNA"/>
</dbReference>